<dbReference type="OrthoDB" id="77405at2759"/>
<dbReference type="EC" id="1.8.4.11" evidence="2"/>
<gene>
    <name evidence="8" type="ORF">KUCA_T00000442001</name>
</gene>
<dbReference type="InterPro" id="IPR002569">
    <property type="entry name" value="Met_Sox_Rdtase_MsrA_dom"/>
</dbReference>
<dbReference type="Pfam" id="PF01625">
    <property type="entry name" value="PMSR"/>
    <property type="match status" value="1"/>
</dbReference>
<comment type="catalytic activity">
    <reaction evidence="5">
        <text>L-methionyl-[protein] + [thioredoxin]-disulfide + H2O = L-methionyl-(S)-S-oxide-[protein] + [thioredoxin]-dithiol</text>
        <dbReference type="Rhea" id="RHEA:14217"/>
        <dbReference type="Rhea" id="RHEA-COMP:10698"/>
        <dbReference type="Rhea" id="RHEA-COMP:10700"/>
        <dbReference type="Rhea" id="RHEA-COMP:12313"/>
        <dbReference type="Rhea" id="RHEA-COMP:12315"/>
        <dbReference type="ChEBI" id="CHEBI:15377"/>
        <dbReference type="ChEBI" id="CHEBI:16044"/>
        <dbReference type="ChEBI" id="CHEBI:29950"/>
        <dbReference type="ChEBI" id="CHEBI:44120"/>
        <dbReference type="ChEBI" id="CHEBI:50058"/>
        <dbReference type="EC" id="1.8.4.11"/>
    </reaction>
</comment>
<evidence type="ECO:0000256" key="1">
    <source>
        <dbReference type="ARBA" id="ARBA00005591"/>
    </source>
</evidence>
<organism evidence="8 9">
    <name type="scientific">Kuraishia capsulata CBS 1993</name>
    <dbReference type="NCBI Taxonomy" id="1382522"/>
    <lineage>
        <taxon>Eukaryota</taxon>
        <taxon>Fungi</taxon>
        <taxon>Dikarya</taxon>
        <taxon>Ascomycota</taxon>
        <taxon>Saccharomycotina</taxon>
        <taxon>Pichiomycetes</taxon>
        <taxon>Pichiales</taxon>
        <taxon>Pichiaceae</taxon>
        <taxon>Kuraishia</taxon>
    </lineage>
</organism>
<dbReference type="SUPFAM" id="SSF55068">
    <property type="entry name" value="Peptide methionine sulfoxide reductase"/>
    <property type="match status" value="1"/>
</dbReference>
<protein>
    <recommendedName>
        <fullName evidence="2">peptide-methionine (S)-S-oxide reductase</fullName>
        <ecNumber evidence="2">1.8.4.11</ecNumber>
    </recommendedName>
    <alternativeName>
        <fullName evidence="4">Peptide-methionine (S)-S-oxide reductase</fullName>
    </alternativeName>
</protein>
<feature type="domain" description="Peptide methionine sulphoxide reductase MsrA" evidence="7">
    <location>
        <begin position="110"/>
        <end position="260"/>
    </location>
</feature>
<dbReference type="HOGENOM" id="CLU_031040_10_2_1"/>
<dbReference type="FunFam" id="3.30.1060.10:FF:000006">
    <property type="entry name" value="Peptide methionine sulfoxide reductase"/>
    <property type="match status" value="1"/>
</dbReference>
<keyword evidence="9" id="KW-1185">Reference proteome</keyword>
<reference evidence="8" key="1">
    <citation type="submission" date="2013-12" db="EMBL/GenBank/DDBJ databases">
        <authorList>
            <person name="Genoscope - CEA"/>
        </authorList>
    </citation>
    <scope>NUCLEOTIDE SEQUENCE</scope>
    <source>
        <strain evidence="8">CBS 1993</strain>
    </source>
</reference>
<dbReference type="Gene3D" id="3.30.1060.10">
    <property type="entry name" value="Peptide methionine sulphoxide reductase MsrA"/>
    <property type="match status" value="1"/>
</dbReference>
<dbReference type="HAMAP" id="MF_01401">
    <property type="entry name" value="MsrA"/>
    <property type="match status" value="1"/>
</dbReference>
<dbReference type="EMBL" id="HG793125">
    <property type="protein sequence ID" value="CDK24479.1"/>
    <property type="molecule type" value="Genomic_DNA"/>
</dbReference>
<keyword evidence="3" id="KW-0560">Oxidoreductase</keyword>
<sequence>MHSPISLKKLSQVFNLKSEKSMRSHQETSDDALLGSVTQNVYLPDNSTDNMRRSGMDYVEPIISPDTTMAPNDEMAIMENQQPYSSQMSAMSSTISKTIKHGSADKFVGLAAGCFWGTEHIYRRKFGDKITDYKVGYANGVTANPDYKAVCNGDTNHAETLQISYDPAKVSFKELIEFFFVIHDPTTLNSQGPDVGTQYRSAIFTHSESDLNEAREIRDAMQSKWYPKHKIVTQIEPIESFWDAEEYHQLYLDKNPNGYHCPSHFIRTTPKE</sequence>
<evidence type="ECO:0000313" key="8">
    <source>
        <dbReference type="EMBL" id="CDK24479.1"/>
    </source>
</evidence>
<comment type="similarity">
    <text evidence="1">Belongs to the MsrA Met sulfoxide reductase family.</text>
</comment>
<proteinExistence type="inferred from homology"/>
<dbReference type="InterPro" id="IPR036509">
    <property type="entry name" value="Met_Sox_Rdtase_MsrA_sf"/>
</dbReference>
<evidence type="ECO:0000256" key="4">
    <source>
        <dbReference type="ARBA" id="ARBA00030643"/>
    </source>
</evidence>
<dbReference type="GeneID" id="34517884"/>
<evidence type="ECO:0000259" key="7">
    <source>
        <dbReference type="Pfam" id="PF01625"/>
    </source>
</evidence>
<dbReference type="NCBIfam" id="TIGR00401">
    <property type="entry name" value="msrA"/>
    <property type="match status" value="1"/>
</dbReference>
<dbReference type="AlphaFoldDB" id="W6MFD0"/>
<dbReference type="PANTHER" id="PTHR43774">
    <property type="entry name" value="PEPTIDE METHIONINE SULFOXIDE REDUCTASE"/>
    <property type="match status" value="1"/>
</dbReference>
<evidence type="ECO:0000313" key="9">
    <source>
        <dbReference type="Proteomes" id="UP000019384"/>
    </source>
</evidence>
<evidence type="ECO:0000256" key="6">
    <source>
        <dbReference type="ARBA" id="ARBA00048782"/>
    </source>
</evidence>
<reference evidence="8" key="2">
    <citation type="submission" date="2014-02" db="EMBL/GenBank/DDBJ databases">
        <title>Complete DNA sequence of /Kuraishia capsulata/ illustrates novel genomic features among budding yeasts (/Saccharomycotina/).</title>
        <authorList>
            <person name="Morales L."/>
            <person name="Noel B."/>
            <person name="Porcel B."/>
            <person name="Marcet-Houben M."/>
            <person name="Hullo M-F."/>
            <person name="Sacerdot C."/>
            <person name="Tekaia F."/>
            <person name="Leh-Louis V."/>
            <person name="Despons L."/>
            <person name="Khanna V."/>
            <person name="Aury J-M."/>
            <person name="Barbe V."/>
            <person name="Couloux A."/>
            <person name="Labadie K."/>
            <person name="Pelletier E."/>
            <person name="Souciet J-L."/>
            <person name="Boekhout T."/>
            <person name="Gabaldon T."/>
            <person name="Wincker P."/>
            <person name="Dujon B."/>
        </authorList>
    </citation>
    <scope>NUCLEOTIDE SEQUENCE</scope>
    <source>
        <strain evidence="8">CBS 1993</strain>
    </source>
</reference>
<dbReference type="GO" id="GO:0008113">
    <property type="term" value="F:peptide-methionine (S)-S-oxide reductase activity"/>
    <property type="evidence" value="ECO:0007669"/>
    <property type="project" value="UniProtKB-EC"/>
</dbReference>
<dbReference type="STRING" id="1382522.W6MFD0"/>
<dbReference type="Proteomes" id="UP000019384">
    <property type="component" value="Unassembled WGS sequence"/>
</dbReference>
<dbReference type="PANTHER" id="PTHR43774:SF1">
    <property type="entry name" value="PEPTIDE METHIONINE SULFOXIDE REDUCTASE MSRA 2"/>
    <property type="match status" value="1"/>
</dbReference>
<evidence type="ECO:0000256" key="2">
    <source>
        <dbReference type="ARBA" id="ARBA00012502"/>
    </source>
</evidence>
<evidence type="ECO:0000256" key="3">
    <source>
        <dbReference type="ARBA" id="ARBA00023002"/>
    </source>
</evidence>
<accession>W6MFD0</accession>
<name>W6MFD0_9ASCO</name>
<dbReference type="RefSeq" id="XP_022456496.1">
    <property type="nucleotide sequence ID" value="XM_022604982.1"/>
</dbReference>
<comment type="catalytic activity">
    <reaction evidence="6">
        <text>[thioredoxin]-disulfide + L-methionine + H2O = L-methionine (S)-S-oxide + [thioredoxin]-dithiol</text>
        <dbReference type="Rhea" id="RHEA:19993"/>
        <dbReference type="Rhea" id="RHEA-COMP:10698"/>
        <dbReference type="Rhea" id="RHEA-COMP:10700"/>
        <dbReference type="ChEBI" id="CHEBI:15377"/>
        <dbReference type="ChEBI" id="CHEBI:29950"/>
        <dbReference type="ChEBI" id="CHEBI:50058"/>
        <dbReference type="ChEBI" id="CHEBI:57844"/>
        <dbReference type="ChEBI" id="CHEBI:58772"/>
        <dbReference type="EC" id="1.8.4.11"/>
    </reaction>
</comment>
<dbReference type="GO" id="GO:0034599">
    <property type="term" value="P:cellular response to oxidative stress"/>
    <property type="evidence" value="ECO:0007669"/>
    <property type="project" value="UniProtKB-ARBA"/>
</dbReference>
<evidence type="ECO:0000256" key="5">
    <source>
        <dbReference type="ARBA" id="ARBA00047806"/>
    </source>
</evidence>